<keyword evidence="2" id="KW-1185">Reference proteome</keyword>
<accession>A0A1E3PKM2</accession>
<proteinExistence type="predicted"/>
<dbReference type="AlphaFoldDB" id="A0A1E3PKM2"/>
<dbReference type="Proteomes" id="UP000095009">
    <property type="component" value="Unassembled WGS sequence"/>
</dbReference>
<name>A0A1E3PKM2_9ASCO</name>
<gene>
    <name evidence="1" type="ORF">NADFUDRAFT_41958</name>
</gene>
<reference evidence="1 2" key="1">
    <citation type="journal article" date="2016" name="Proc. Natl. Acad. Sci. U.S.A.">
        <title>Comparative genomics of biotechnologically important yeasts.</title>
        <authorList>
            <person name="Riley R."/>
            <person name="Haridas S."/>
            <person name="Wolfe K.H."/>
            <person name="Lopes M.R."/>
            <person name="Hittinger C.T."/>
            <person name="Goeker M."/>
            <person name="Salamov A.A."/>
            <person name="Wisecaver J.H."/>
            <person name="Long T.M."/>
            <person name="Calvey C.H."/>
            <person name="Aerts A.L."/>
            <person name="Barry K.W."/>
            <person name="Choi C."/>
            <person name="Clum A."/>
            <person name="Coughlan A.Y."/>
            <person name="Deshpande S."/>
            <person name="Douglass A.P."/>
            <person name="Hanson S.J."/>
            <person name="Klenk H.-P."/>
            <person name="LaButti K.M."/>
            <person name="Lapidus A."/>
            <person name="Lindquist E.A."/>
            <person name="Lipzen A.M."/>
            <person name="Meier-Kolthoff J.P."/>
            <person name="Ohm R.A."/>
            <person name="Otillar R.P."/>
            <person name="Pangilinan J.L."/>
            <person name="Peng Y."/>
            <person name="Rokas A."/>
            <person name="Rosa C.A."/>
            <person name="Scheuner C."/>
            <person name="Sibirny A.A."/>
            <person name="Slot J.C."/>
            <person name="Stielow J.B."/>
            <person name="Sun H."/>
            <person name="Kurtzman C.P."/>
            <person name="Blackwell M."/>
            <person name="Grigoriev I.V."/>
            <person name="Jeffries T.W."/>
        </authorList>
    </citation>
    <scope>NUCLEOTIDE SEQUENCE [LARGE SCALE GENOMIC DNA]</scope>
    <source>
        <strain evidence="1 2">DSM 6958</strain>
    </source>
</reference>
<dbReference type="EMBL" id="KV454409">
    <property type="protein sequence ID" value="ODQ65973.1"/>
    <property type="molecule type" value="Genomic_DNA"/>
</dbReference>
<evidence type="ECO:0000313" key="2">
    <source>
        <dbReference type="Proteomes" id="UP000095009"/>
    </source>
</evidence>
<protein>
    <submittedName>
        <fullName evidence="1">Uncharacterized protein</fullName>
    </submittedName>
</protein>
<organism evidence="1 2">
    <name type="scientific">Nadsonia fulvescens var. elongata DSM 6958</name>
    <dbReference type="NCBI Taxonomy" id="857566"/>
    <lineage>
        <taxon>Eukaryota</taxon>
        <taxon>Fungi</taxon>
        <taxon>Dikarya</taxon>
        <taxon>Ascomycota</taxon>
        <taxon>Saccharomycotina</taxon>
        <taxon>Dipodascomycetes</taxon>
        <taxon>Dipodascales</taxon>
        <taxon>Dipodascales incertae sedis</taxon>
        <taxon>Nadsonia</taxon>
    </lineage>
</organism>
<sequence length="166" mass="18884">MADKLAYTSMKKARDIYHQANCFIPKDFDLTTLSYQDILNLLKNGLFSSTRSLHRLNSSETNHNGIILEDDGDISTEDSMLQKTLKNSVDFEGLLKKSKEIYIDLTQKETSVEFELIVISDDEADIELIDSKDFQNCINKDNSDVICLGNNARKFVPITDGFEIFD</sequence>
<evidence type="ECO:0000313" key="1">
    <source>
        <dbReference type="EMBL" id="ODQ65973.1"/>
    </source>
</evidence>